<reference evidence="2 3" key="1">
    <citation type="journal article" date="2016" name="Mol. Biol. Evol.">
        <title>Comparative Genomics of Early-Diverging Mushroom-Forming Fungi Provides Insights into the Origins of Lignocellulose Decay Capabilities.</title>
        <authorList>
            <person name="Nagy L.G."/>
            <person name="Riley R."/>
            <person name="Tritt A."/>
            <person name="Adam C."/>
            <person name="Daum C."/>
            <person name="Floudas D."/>
            <person name="Sun H."/>
            <person name="Yadav J.S."/>
            <person name="Pangilinan J."/>
            <person name="Larsson K.H."/>
            <person name="Matsuura K."/>
            <person name="Barry K."/>
            <person name="Labutti K."/>
            <person name="Kuo R."/>
            <person name="Ohm R.A."/>
            <person name="Bhattacharya S.S."/>
            <person name="Shirouzu T."/>
            <person name="Yoshinaga Y."/>
            <person name="Martin F.M."/>
            <person name="Grigoriev I.V."/>
            <person name="Hibbett D.S."/>
        </authorList>
    </citation>
    <scope>NUCLEOTIDE SEQUENCE [LARGE SCALE GENOMIC DNA]</scope>
    <source>
        <strain evidence="2 3">HHB14362 ss-1</strain>
    </source>
</reference>
<keyword evidence="3" id="KW-1185">Reference proteome</keyword>
<keyword evidence="1" id="KW-0732">Signal</keyword>
<proteinExistence type="predicted"/>
<evidence type="ECO:0000313" key="3">
    <source>
        <dbReference type="Proteomes" id="UP000076761"/>
    </source>
</evidence>
<dbReference type="AlphaFoldDB" id="A0A165UHL8"/>
<feature type="chain" id="PRO_5007867622" evidence="1">
    <location>
        <begin position="23"/>
        <end position="244"/>
    </location>
</feature>
<protein>
    <submittedName>
        <fullName evidence="2">Uncharacterized protein</fullName>
    </submittedName>
</protein>
<evidence type="ECO:0000313" key="2">
    <source>
        <dbReference type="EMBL" id="KZT28172.1"/>
    </source>
</evidence>
<name>A0A165UHL8_9AGAM</name>
<accession>A0A165UHL8</accession>
<gene>
    <name evidence="2" type="ORF">NEOLEDRAFT_1239899</name>
</gene>
<organism evidence="2 3">
    <name type="scientific">Neolentinus lepideus HHB14362 ss-1</name>
    <dbReference type="NCBI Taxonomy" id="1314782"/>
    <lineage>
        <taxon>Eukaryota</taxon>
        <taxon>Fungi</taxon>
        <taxon>Dikarya</taxon>
        <taxon>Basidiomycota</taxon>
        <taxon>Agaricomycotina</taxon>
        <taxon>Agaricomycetes</taxon>
        <taxon>Gloeophyllales</taxon>
        <taxon>Gloeophyllaceae</taxon>
        <taxon>Neolentinus</taxon>
    </lineage>
</organism>
<sequence>MMFTGYLFLIGLSCAFVMSVHGHLRHHIKPRSPPWLHDKPSAHDALAALAAPAADASPWPSYTCNDGSPGNPYTSFTSGAGKTGYSWSCAGAHPELDPVAFNHTEMLHGQILPFNAPPSPESHIGKRDYSLVGKACTVYCNSGTGGPDPNDCNQLLTADQTAGAFTIPAGSYLVWTLDTCQIVQNNLLSPSTNIDFSYDWNDWAGIISNLAYNCQASEGAMGGSCHFLNNTDVSIIQVQVAPSS</sequence>
<feature type="signal peptide" evidence="1">
    <location>
        <begin position="1"/>
        <end position="22"/>
    </location>
</feature>
<dbReference type="OrthoDB" id="3226519at2759"/>
<dbReference type="InParanoid" id="A0A165UHL8"/>
<evidence type="ECO:0000256" key="1">
    <source>
        <dbReference type="SAM" id="SignalP"/>
    </source>
</evidence>
<dbReference type="EMBL" id="KV425559">
    <property type="protein sequence ID" value="KZT28172.1"/>
    <property type="molecule type" value="Genomic_DNA"/>
</dbReference>
<dbReference type="Proteomes" id="UP000076761">
    <property type="component" value="Unassembled WGS sequence"/>
</dbReference>